<dbReference type="PANTHER" id="PTHR31741">
    <property type="entry name" value="OS02G0726500 PROTEIN-RELATED"/>
    <property type="match status" value="1"/>
</dbReference>
<evidence type="ECO:0000256" key="11">
    <source>
        <dbReference type="ARBA" id="ARBA00023253"/>
    </source>
</evidence>
<feature type="compositionally biased region" description="Low complexity" evidence="14">
    <location>
        <begin position="536"/>
        <end position="551"/>
    </location>
</feature>
<dbReference type="GO" id="GO:0004721">
    <property type="term" value="F:phosphoprotein phosphatase activity"/>
    <property type="evidence" value="ECO:0007669"/>
    <property type="project" value="InterPro"/>
</dbReference>
<dbReference type="AlphaFoldDB" id="A0A540KCE5"/>
<evidence type="ECO:0000313" key="17">
    <source>
        <dbReference type="EMBL" id="TQD71896.1"/>
    </source>
</evidence>
<evidence type="ECO:0000256" key="9">
    <source>
        <dbReference type="ARBA" id="ARBA00023136"/>
    </source>
</evidence>
<dbReference type="Pfam" id="PF03031">
    <property type="entry name" value="NIF"/>
    <property type="match status" value="1"/>
</dbReference>
<accession>A0A540KCE5</accession>
<dbReference type="NCBIfam" id="TIGR02250">
    <property type="entry name" value="FCP1_euk"/>
    <property type="match status" value="1"/>
</dbReference>
<dbReference type="GO" id="GO:0016757">
    <property type="term" value="F:glycosyltransferase activity"/>
    <property type="evidence" value="ECO:0007669"/>
    <property type="project" value="UniProtKB-KW"/>
</dbReference>
<feature type="region of interest" description="Disordered" evidence="14">
    <location>
        <begin position="574"/>
        <end position="594"/>
    </location>
</feature>
<evidence type="ECO:0000256" key="15">
    <source>
        <dbReference type="SAM" id="Phobius"/>
    </source>
</evidence>
<comment type="pathway">
    <text evidence="2">Glycan metabolism.</text>
</comment>
<feature type="region of interest" description="Disordered" evidence="14">
    <location>
        <begin position="534"/>
        <end position="561"/>
    </location>
</feature>
<comment type="caution">
    <text evidence="17">The sequence shown here is derived from an EMBL/GenBank/DDBJ whole genome shotgun (WGS) entry which is preliminary data.</text>
</comment>
<dbReference type="GO" id="GO:0005737">
    <property type="term" value="C:cytoplasm"/>
    <property type="evidence" value="ECO:0007669"/>
    <property type="project" value="TreeGrafter"/>
</dbReference>
<evidence type="ECO:0000256" key="4">
    <source>
        <dbReference type="ARBA" id="ARBA00022676"/>
    </source>
</evidence>
<evidence type="ECO:0000256" key="14">
    <source>
        <dbReference type="SAM" id="MobiDB-lite"/>
    </source>
</evidence>
<proteinExistence type="inferred from homology"/>
<dbReference type="SUPFAM" id="SSF56784">
    <property type="entry name" value="HAD-like"/>
    <property type="match status" value="1"/>
</dbReference>
<feature type="domain" description="FCP1 homology" evidence="16">
    <location>
        <begin position="655"/>
        <end position="830"/>
    </location>
</feature>
<sequence length="929" mass="105003">MAKARNLKTSAFTTNPQPLTPFFHLLPVTPLTALLFSPKTHRLRNPKFFSSSSNKHPLALPIFYLSLLFSITFLGISFLTLVPSFPPLLPCSHLASPTSSPASPVPATNGEEDDDRPRLSASAMVPLPAHGVFGNLSEVEREFWQQPNGENYRPCLDFSLGEFSDIFDVAHFKRTLQADVRIVSSLPSTHLMSRQNIESKIPHDVTPQWIHSRLYNQLKREGLLVLKGLDSKLSKNLPPDLQKLRCKVAFHALRFAAPIRELGNRLTKRMWIEGPYIALHLRLEKDVWVRTGCLTGLGPEYDDVITKVRESQPEYLTGRLNMSYTQRKLAGLCPLNALEIARFLKALGAPRGARIYSAGGKTFGGNRALQPLVEEFPNLVTKEMLARDGELSPYMNKASALAAIDYIVSLSSDVFVPSHGGNMGRAMQGHRAYAEHRKFIKPNKRAMLPLFEDNSIGDAEFGSIMRELHRKSQGQPEPRGYRRNRDVIAYPVPECMYYTQETEENYQKPVFQKLIFMLFPTILSAVGTQQTSQKMSLADSPQHSSSSSCKSSLDEEFEDDSEVSVRSRKRCKEEDLGSIEETQGSGSQVLVEENSKSSRKKNICAHPGSFEHMCIVCGQPVDDKFGVLFGYIHKGLRLHNDEIDRLRKIDFKRALCHKKLYLVLDLDHTLLNSSKLDRMTAEEEYLKNQTADSLQDVSKGSLFRVDIVDRMIKLRPFVRTFLKEASEMFEMYIYTMGTRVYALEMVKLLDPRKEYFSDRVISCEDAIKRYQKGLDIVLGQENAVLILDDKEDAWTKHNSNLILIEKYHFFRSSSDKGGFKCKSLSELKSDESETQGALAAVLDVLKQIHTTFFHELEDNQTDVRKVWKTLKVEPLKGCKQVFSYVFPSKFQADAGSLEQASSDSIHSAVKLQTICCGESNLMRSSLPSE</sequence>
<dbReference type="GO" id="GO:0016020">
    <property type="term" value="C:membrane"/>
    <property type="evidence" value="ECO:0007669"/>
    <property type="project" value="UniProtKB-SubCell"/>
</dbReference>
<evidence type="ECO:0000256" key="13">
    <source>
        <dbReference type="ARBA" id="ARBA00030350"/>
    </source>
</evidence>
<feature type="transmembrane region" description="Helical" evidence="15">
    <location>
        <begin position="58"/>
        <end position="82"/>
    </location>
</feature>
<keyword evidence="9 15" id="KW-0472">Membrane</keyword>
<evidence type="ECO:0000256" key="5">
    <source>
        <dbReference type="ARBA" id="ARBA00022679"/>
    </source>
</evidence>
<keyword evidence="10" id="KW-0325">Glycoprotein</keyword>
<feature type="region of interest" description="Disordered" evidence="14">
    <location>
        <begin position="97"/>
        <end position="118"/>
    </location>
</feature>
<evidence type="ECO:0000256" key="10">
    <source>
        <dbReference type="ARBA" id="ARBA00023180"/>
    </source>
</evidence>
<evidence type="ECO:0000259" key="16">
    <source>
        <dbReference type="PROSITE" id="PS50969"/>
    </source>
</evidence>
<dbReference type="InterPro" id="IPR011947">
    <property type="entry name" value="FCP1_euk"/>
</dbReference>
<keyword evidence="7" id="KW-0735">Signal-anchor</keyword>
<keyword evidence="5" id="KW-0808">Transferase</keyword>
<evidence type="ECO:0000256" key="2">
    <source>
        <dbReference type="ARBA" id="ARBA00004881"/>
    </source>
</evidence>
<evidence type="ECO:0000256" key="12">
    <source>
        <dbReference type="ARBA" id="ARBA00023277"/>
    </source>
</evidence>
<dbReference type="InterPro" id="IPR019378">
    <property type="entry name" value="GDP-Fuc_O-FucTrfase"/>
</dbReference>
<dbReference type="PANTHER" id="PTHR31741:SF63">
    <property type="entry name" value="O-FUCOSYLTRANSFERASE 37"/>
    <property type="match status" value="1"/>
</dbReference>
<dbReference type="Pfam" id="PF10250">
    <property type="entry name" value="O-FucT"/>
    <property type="match status" value="1"/>
</dbReference>
<feature type="compositionally biased region" description="Low complexity" evidence="14">
    <location>
        <begin position="97"/>
        <end position="108"/>
    </location>
</feature>
<keyword evidence="12" id="KW-0119">Carbohydrate metabolism</keyword>
<dbReference type="GO" id="GO:0005634">
    <property type="term" value="C:nucleus"/>
    <property type="evidence" value="ECO:0007669"/>
    <property type="project" value="InterPro"/>
</dbReference>
<comment type="similarity">
    <text evidence="3">Belongs to the glycosyltransferase GT106 family.</text>
</comment>
<keyword evidence="6 15" id="KW-0812">Transmembrane</keyword>
<evidence type="ECO:0000256" key="8">
    <source>
        <dbReference type="ARBA" id="ARBA00022989"/>
    </source>
</evidence>
<comment type="subcellular location">
    <subcellularLocation>
        <location evidence="1">Membrane</location>
        <topology evidence="1">Single-pass type II membrane protein</topology>
    </subcellularLocation>
</comment>
<keyword evidence="8 15" id="KW-1133">Transmembrane helix</keyword>
<organism evidence="17 18">
    <name type="scientific">Malus baccata</name>
    <name type="common">Siberian crab apple</name>
    <name type="synonym">Pyrus baccata</name>
    <dbReference type="NCBI Taxonomy" id="106549"/>
    <lineage>
        <taxon>Eukaryota</taxon>
        <taxon>Viridiplantae</taxon>
        <taxon>Streptophyta</taxon>
        <taxon>Embryophyta</taxon>
        <taxon>Tracheophyta</taxon>
        <taxon>Spermatophyta</taxon>
        <taxon>Magnoliopsida</taxon>
        <taxon>eudicotyledons</taxon>
        <taxon>Gunneridae</taxon>
        <taxon>Pentapetalae</taxon>
        <taxon>rosids</taxon>
        <taxon>fabids</taxon>
        <taxon>Rosales</taxon>
        <taxon>Rosaceae</taxon>
        <taxon>Amygdaloideae</taxon>
        <taxon>Maleae</taxon>
        <taxon>Malus</taxon>
    </lineage>
</organism>
<keyword evidence="4" id="KW-0328">Glycosyltransferase</keyword>
<name>A0A540KCE5_MALBA</name>
<dbReference type="PROSITE" id="PS50969">
    <property type="entry name" value="FCP1"/>
    <property type="match status" value="1"/>
</dbReference>
<evidence type="ECO:0000313" key="18">
    <source>
        <dbReference type="Proteomes" id="UP000315295"/>
    </source>
</evidence>
<protein>
    <recommendedName>
        <fullName evidence="13">O-fucosyltransferase family protein</fullName>
    </recommendedName>
</protein>
<keyword evidence="18" id="KW-1185">Reference proteome</keyword>
<gene>
    <name evidence="17" type="ORF">C1H46_042568</name>
</gene>
<feature type="transmembrane region" description="Helical" evidence="15">
    <location>
        <begin position="20"/>
        <end position="37"/>
    </location>
</feature>
<evidence type="ECO:0000256" key="3">
    <source>
        <dbReference type="ARBA" id="ARBA00007737"/>
    </source>
</evidence>
<dbReference type="InterPro" id="IPR004274">
    <property type="entry name" value="FCP1_dom"/>
</dbReference>
<keyword evidence="11" id="KW-0294">Fucose metabolism</keyword>
<dbReference type="GO" id="GO:0006004">
    <property type="term" value="P:fucose metabolic process"/>
    <property type="evidence" value="ECO:0007669"/>
    <property type="project" value="UniProtKB-KW"/>
</dbReference>
<dbReference type="EMBL" id="VIEB01001477">
    <property type="protein sequence ID" value="TQD71896.1"/>
    <property type="molecule type" value="Genomic_DNA"/>
</dbReference>
<evidence type="ECO:0000256" key="1">
    <source>
        <dbReference type="ARBA" id="ARBA00004606"/>
    </source>
</evidence>
<evidence type="ECO:0000256" key="6">
    <source>
        <dbReference type="ARBA" id="ARBA00022692"/>
    </source>
</evidence>
<dbReference type="Gene3D" id="3.40.50.1000">
    <property type="entry name" value="HAD superfamily/HAD-like"/>
    <property type="match status" value="1"/>
</dbReference>
<dbReference type="CDD" id="cd07521">
    <property type="entry name" value="HAD_FCP1-like"/>
    <property type="match status" value="1"/>
</dbReference>
<dbReference type="Proteomes" id="UP000315295">
    <property type="component" value="Unassembled WGS sequence"/>
</dbReference>
<dbReference type="InterPro" id="IPR023214">
    <property type="entry name" value="HAD_sf"/>
</dbReference>
<dbReference type="InterPro" id="IPR036412">
    <property type="entry name" value="HAD-like_sf"/>
</dbReference>
<reference evidence="17 18" key="1">
    <citation type="journal article" date="2019" name="G3 (Bethesda)">
        <title>Sequencing of a Wild Apple (Malus baccata) Genome Unravels the Differences Between Cultivated and Wild Apple Species Regarding Disease Resistance and Cold Tolerance.</title>
        <authorList>
            <person name="Chen X."/>
        </authorList>
    </citation>
    <scope>NUCLEOTIDE SEQUENCE [LARGE SCALE GENOMIC DNA]</scope>
    <source>
        <strain evidence="18">cv. Shandingzi</strain>
        <tissue evidence="17">Leaves</tissue>
    </source>
</reference>
<evidence type="ECO:0000256" key="7">
    <source>
        <dbReference type="ARBA" id="ARBA00022968"/>
    </source>
</evidence>
<dbReference type="SMART" id="SM00577">
    <property type="entry name" value="CPDc"/>
    <property type="match status" value="1"/>
</dbReference>